<evidence type="ECO:0000313" key="7">
    <source>
        <dbReference type="EMBL" id="QPK01437.1"/>
    </source>
</evidence>
<keyword evidence="4" id="KW-0732">Signal</keyword>
<protein>
    <submittedName>
        <fullName evidence="7">Fimbrial protein</fullName>
    </submittedName>
</protein>
<accession>A0A7T0GZX5</accession>
<dbReference type="SUPFAM" id="SSF49401">
    <property type="entry name" value="Bacterial adhesins"/>
    <property type="match status" value="1"/>
</dbReference>
<evidence type="ECO:0000256" key="4">
    <source>
        <dbReference type="SAM" id="SignalP"/>
    </source>
</evidence>
<feature type="signal peptide" evidence="4">
    <location>
        <begin position="1"/>
        <end position="22"/>
    </location>
</feature>
<dbReference type="InterPro" id="IPR054160">
    <property type="entry name" value="MrkD_recept-bd"/>
</dbReference>
<evidence type="ECO:0000259" key="6">
    <source>
        <dbReference type="Pfam" id="PF22003"/>
    </source>
</evidence>
<reference evidence="7" key="1">
    <citation type="submission" date="2020-09" db="EMBL/GenBank/DDBJ databases">
        <title>First Report of a novel Colistin-Resistant species of Enterobacter cloacae complex Producing MCR-5 isolated from hospital sewage water.</title>
        <authorList>
            <person name="Zhou K."/>
        </authorList>
    </citation>
    <scope>NUCLEOTIDE SEQUENCE [LARGE SCALE GENOMIC DNA]</scope>
    <source>
        <strain evidence="7">HSW1412</strain>
    </source>
</reference>
<dbReference type="Gene3D" id="2.60.40.1090">
    <property type="entry name" value="Fimbrial-type adhesion domain"/>
    <property type="match status" value="1"/>
</dbReference>
<organism evidence="7">
    <name type="scientific">Enterobacter mori</name>
    <dbReference type="NCBI Taxonomy" id="539813"/>
    <lineage>
        <taxon>Bacteria</taxon>
        <taxon>Pseudomonadati</taxon>
        <taxon>Pseudomonadota</taxon>
        <taxon>Gammaproteobacteria</taxon>
        <taxon>Enterobacterales</taxon>
        <taxon>Enterobacteriaceae</taxon>
        <taxon>Enterobacter</taxon>
    </lineage>
</organism>
<feature type="domain" description="Fimbrial-type adhesion" evidence="5">
    <location>
        <begin position="198"/>
        <end position="337"/>
    </location>
</feature>
<evidence type="ECO:0000256" key="3">
    <source>
        <dbReference type="ARBA" id="ARBA00023263"/>
    </source>
</evidence>
<dbReference type="GO" id="GO:0043709">
    <property type="term" value="P:cell adhesion involved in single-species biofilm formation"/>
    <property type="evidence" value="ECO:0007669"/>
    <property type="project" value="TreeGrafter"/>
</dbReference>
<dbReference type="AlphaFoldDB" id="A0A7T0GZX5"/>
<comment type="similarity">
    <text evidence="2">Belongs to the fimbrial protein family.</text>
</comment>
<feature type="domain" description="MrkD-like receptor binding" evidence="6">
    <location>
        <begin position="38"/>
        <end position="170"/>
    </location>
</feature>
<sequence length="337" mass="34793">MKPILTTLIIAALGMFSRTVLAWDCTTTTPSTAVSPQNITISRNLPVGAVIGTQLVTPTINAFSCFNSDQGLISSQVFGVMANGTFDSMVNGRRVYKTNVDGIGYAISGSTTICAGGSTAVTGSNTIRGDINTAKLCENTSGMVSPTLNGTMTVTFYKTATETGSGTITARTVGALVLLNNALLWQSPAANVSINAFTVTTPACNLATTSIPVDMRDVDKNTFSGKGSTPGDAYTQSFNLPMTCNAGTKVSVKMEGSIFDANRGVINTTSGNNAATGVGIQLLYNNLPMALGSDIAVGTSSTGGSFSVPLKARYYQTGDTITTGTANGVLSFTMTYQ</sequence>
<name>A0A7T0GZX5_9ENTR</name>
<gene>
    <name evidence="7" type="ORF">IDM36_04690</name>
</gene>
<dbReference type="InterPro" id="IPR008966">
    <property type="entry name" value="Adhesion_dom_sf"/>
</dbReference>
<evidence type="ECO:0000259" key="5">
    <source>
        <dbReference type="Pfam" id="PF00419"/>
    </source>
</evidence>
<proteinExistence type="inferred from homology"/>
<evidence type="ECO:0000256" key="2">
    <source>
        <dbReference type="ARBA" id="ARBA00006671"/>
    </source>
</evidence>
<dbReference type="InterPro" id="IPR036937">
    <property type="entry name" value="Adhesion_dom_fimbrial_sf"/>
</dbReference>
<dbReference type="GO" id="GO:0009289">
    <property type="term" value="C:pilus"/>
    <property type="evidence" value="ECO:0007669"/>
    <property type="project" value="UniProtKB-SubCell"/>
</dbReference>
<dbReference type="InterPro" id="IPR000259">
    <property type="entry name" value="Adhesion_dom_fimbrial"/>
</dbReference>
<dbReference type="Gene3D" id="2.60.40.3310">
    <property type="match status" value="1"/>
</dbReference>
<dbReference type="PANTHER" id="PTHR33420:SF14">
    <property type="entry name" value="TYPE 1 FIMBRIN D-MANNOSE SPECIFIC ADHESIN"/>
    <property type="match status" value="1"/>
</dbReference>
<dbReference type="InterPro" id="IPR050263">
    <property type="entry name" value="Bact_Fimbrial_Adh_Pro"/>
</dbReference>
<dbReference type="EMBL" id="CP061801">
    <property type="protein sequence ID" value="QPK01437.1"/>
    <property type="molecule type" value="Genomic_DNA"/>
</dbReference>
<keyword evidence="3" id="KW-0281">Fimbrium</keyword>
<dbReference type="PANTHER" id="PTHR33420">
    <property type="entry name" value="FIMBRIAL SUBUNIT ELFA-RELATED"/>
    <property type="match status" value="1"/>
</dbReference>
<dbReference type="Pfam" id="PF22003">
    <property type="entry name" value="MrkDrd"/>
    <property type="match status" value="1"/>
</dbReference>
<feature type="chain" id="PRO_5032555893" evidence="4">
    <location>
        <begin position="23"/>
        <end position="337"/>
    </location>
</feature>
<dbReference type="Pfam" id="PF00419">
    <property type="entry name" value="Fimbrial"/>
    <property type="match status" value="1"/>
</dbReference>
<evidence type="ECO:0000256" key="1">
    <source>
        <dbReference type="ARBA" id="ARBA00004561"/>
    </source>
</evidence>
<comment type="subcellular location">
    <subcellularLocation>
        <location evidence="1">Fimbrium</location>
    </subcellularLocation>
</comment>